<dbReference type="Proteomes" id="UP001597168">
    <property type="component" value="Unassembled WGS sequence"/>
</dbReference>
<evidence type="ECO:0008006" key="3">
    <source>
        <dbReference type="Google" id="ProtNLM"/>
    </source>
</evidence>
<evidence type="ECO:0000313" key="1">
    <source>
        <dbReference type="EMBL" id="MFD1150460.1"/>
    </source>
</evidence>
<dbReference type="EMBL" id="JBHTLK010000161">
    <property type="protein sequence ID" value="MFD1150460.1"/>
    <property type="molecule type" value="Genomic_DNA"/>
</dbReference>
<proteinExistence type="predicted"/>
<accession>A0ABW3R0J4</accession>
<comment type="caution">
    <text evidence="1">The sequence shown here is derived from an EMBL/GenBank/DDBJ whole genome shotgun (WGS) entry which is preliminary data.</text>
</comment>
<sequence length="53" mass="5817">MGKPVAHIGTRSWWNGRIATLCGRTIPDGDRVWFPTLSGYTVCPACKAAQRGR</sequence>
<gene>
    <name evidence="1" type="ORF">ACFQ3T_25275</name>
</gene>
<name>A0ABW3R0J4_9PSEU</name>
<dbReference type="RefSeq" id="WP_380726570.1">
    <property type="nucleotide sequence ID" value="NZ_JBHTLK010000161.1"/>
</dbReference>
<protein>
    <recommendedName>
        <fullName evidence="3">Zinc finger protein</fullName>
    </recommendedName>
</protein>
<reference evidence="2" key="1">
    <citation type="journal article" date="2019" name="Int. J. Syst. Evol. Microbiol.">
        <title>The Global Catalogue of Microorganisms (GCM) 10K type strain sequencing project: providing services to taxonomists for standard genome sequencing and annotation.</title>
        <authorList>
            <consortium name="The Broad Institute Genomics Platform"/>
            <consortium name="The Broad Institute Genome Sequencing Center for Infectious Disease"/>
            <person name="Wu L."/>
            <person name="Ma J."/>
        </authorList>
    </citation>
    <scope>NUCLEOTIDE SEQUENCE [LARGE SCALE GENOMIC DNA]</scope>
    <source>
        <strain evidence="2">CCUG 60214</strain>
    </source>
</reference>
<keyword evidence="2" id="KW-1185">Reference proteome</keyword>
<evidence type="ECO:0000313" key="2">
    <source>
        <dbReference type="Proteomes" id="UP001597168"/>
    </source>
</evidence>
<organism evidence="1 2">
    <name type="scientific">Saccharothrix hoggarensis</name>
    <dbReference type="NCBI Taxonomy" id="913853"/>
    <lineage>
        <taxon>Bacteria</taxon>
        <taxon>Bacillati</taxon>
        <taxon>Actinomycetota</taxon>
        <taxon>Actinomycetes</taxon>
        <taxon>Pseudonocardiales</taxon>
        <taxon>Pseudonocardiaceae</taxon>
        <taxon>Saccharothrix</taxon>
    </lineage>
</organism>